<feature type="signal peptide" evidence="2">
    <location>
        <begin position="1"/>
        <end position="17"/>
    </location>
</feature>
<sequence>MFWLVMLMSAATSCVHAQLTAQTSVAPDLRECYTDTMLINRNNLPPTSMSVLIDIITKIEDNPNVNMDLRQLVVILLQTYRQDGIEYHQPGANIVSSSVLPFAPTSHSFYRNKLLLTKIIPGNLQVLSNNTINSTLKCALHNMISTTIDARIRGNENTCNTLAQYRDLRTIRDVSRHAMKDDVEILDLSKLNSADKNGQMRQFNPKDDIEYTDLNGVKSERQLLGESQCPILGGVVNTPWGAVSAGNVLAGIAGGAQFQTIPILELAKGSIIDDPNIQQFVTSTYPTTLAGDLAEAVLIQNIERGSTSISIGAAGNWNSTQAQRYYMLSSRTNIEISDPEIRGGMDGFILGNLVNSALQGSSLKLSQLLDMYYSARNGVFDSTRRACNRRNLIQELVTNTNLVAETYAFAAALDTNIPLRGTIIGGLEQPVNSAVTNFQSYVSNNLNDLSCFSTDISSNNYRLKTNLYLVVDSSWQYQTIYPAISFILDNIEVGKFGSSVTLLSAFDGNVIINKTFSLADFHIEYTMARHQSLLGGVNLETALTNIRIMMQSELENERTANYVGGNSTVILFLLSSSVQNTQLTWEQARILNETVPDLRMLYATATNQYDNLWTLVRDVHNDIRTISLNSDGNNAATAMNPVLASIEQVGRRIVNPLCGSTYNSESISGTRQFDDYVEPGSVNYYSISPNYFYGGNGNRRVRIVRTNAGMGSLVVCYSRFVTQPSQNSTTTGQGESDVICQTLASTGNVEIDLQNPCDGLWTVGSCPFFYISVSSLVPATTTTFTSICTDNACRFPYNIRYQVQINDFGCYSGCGRVGFSIVLLIFTYLLNYF</sequence>
<dbReference type="RefSeq" id="XP_026492734.2">
    <property type="nucleotide sequence ID" value="XM_026636949.2"/>
</dbReference>
<feature type="transmembrane region" description="Helical" evidence="1">
    <location>
        <begin position="815"/>
        <end position="832"/>
    </location>
</feature>
<dbReference type="GeneID" id="113398284"/>
<feature type="chain" id="PRO_5044666686" evidence="2">
    <location>
        <begin position="18"/>
        <end position="833"/>
    </location>
</feature>
<dbReference type="Proteomes" id="UP001652626">
    <property type="component" value="Chromosome 2"/>
</dbReference>
<keyword evidence="2" id="KW-0732">Signal</keyword>
<keyword evidence="1" id="KW-0812">Transmembrane</keyword>
<keyword evidence="1" id="KW-1133">Transmembrane helix</keyword>
<dbReference type="AlphaFoldDB" id="A0A8B8I6P8"/>
<dbReference type="OMA" id="ENTVCGQ"/>
<protein>
    <submittedName>
        <fullName evidence="4">Uncharacterized protein LOC113398284</fullName>
    </submittedName>
</protein>
<keyword evidence="1" id="KW-0472">Membrane</keyword>
<organism evidence="3 4">
    <name type="scientific">Vanessa tameamea</name>
    <name type="common">Kamehameha butterfly</name>
    <dbReference type="NCBI Taxonomy" id="334116"/>
    <lineage>
        <taxon>Eukaryota</taxon>
        <taxon>Metazoa</taxon>
        <taxon>Ecdysozoa</taxon>
        <taxon>Arthropoda</taxon>
        <taxon>Hexapoda</taxon>
        <taxon>Insecta</taxon>
        <taxon>Pterygota</taxon>
        <taxon>Neoptera</taxon>
        <taxon>Endopterygota</taxon>
        <taxon>Lepidoptera</taxon>
        <taxon>Glossata</taxon>
        <taxon>Ditrysia</taxon>
        <taxon>Papilionoidea</taxon>
        <taxon>Nymphalidae</taxon>
        <taxon>Nymphalinae</taxon>
        <taxon>Vanessa</taxon>
    </lineage>
</organism>
<evidence type="ECO:0000256" key="2">
    <source>
        <dbReference type="SAM" id="SignalP"/>
    </source>
</evidence>
<reference evidence="3" key="1">
    <citation type="submission" date="2025-05" db="UniProtKB">
        <authorList>
            <consortium name="RefSeq"/>
        </authorList>
    </citation>
    <scope>NUCLEOTIDE SEQUENCE [LARGE SCALE GENOMIC DNA]</scope>
</reference>
<reference evidence="4" key="2">
    <citation type="submission" date="2025-08" db="UniProtKB">
        <authorList>
            <consortium name="RefSeq"/>
        </authorList>
    </citation>
    <scope>IDENTIFICATION</scope>
    <source>
        <tissue evidence="4">Whole body</tissue>
    </source>
</reference>
<evidence type="ECO:0000313" key="3">
    <source>
        <dbReference type="Proteomes" id="UP001652626"/>
    </source>
</evidence>
<evidence type="ECO:0000313" key="4">
    <source>
        <dbReference type="RefSeq" id="XP_026492734.2"/>
    </source>
</evidence>
<accession>A0A8B8I6P8</accession>
<gene>
    <name evidence="4" type="primary">LOC113398284</name>
</gene>
<dbReference type="OrthoDB" id="10256829at2759"/>
<keyword evidence="3" id="KW-1185">Reference proteome</keyword>
<evidence type="ECO:0000256" key="1">
    <source>
        <dbReference type="SAM" id="Phobius"/>
    </source>
</evidence>
<proteinExistence type="predicted"/>
<name>A0A8B8I6P8_VANTA</name>